<organism evidence="11 12">
    <name type="scientific">Ramlibacter agri</name>
    <dbReference type="NCBI Taxonomy" id="2728837"/>
    <lineage>
        <taxon>Bacteria</taxon>
        <taxon>Pseudomonadati</taxon>
        <taxon>Pseudomonadota</taxon>
        <taxon>Betaproteobacteria</taxon>
        <taxon>Burkholderiales</taxon>
        <taxon>Comamonadaceae</taxon>
        <taxon>Ramlibacter</taxon>
    </lineage>
</organism>
<evidence type="ECO:0000256" key="6">
    <source>
        <dbReference type="ARBA" id="ARBA00022723"/>
    </source>
</evidence>
<evidence type="ECO:0000256" key="4">
    <source>
        <dbReference type="ARBA" id="ARBA00012458"/>
    </source>
</evidence>
<evidence type="ECO:0000256" key="8">
    <source>
        <dbReference type="ARBA" id="ARBA00022909"/>
    </source>
</evidence>
<dbReference type="GO" id="GO:0046872">
    <property type="term" value="F:metal ion binding"/>
    <property type="evidence" value="ECO:0007669"/>
    <property type="project" value="UniProtKB-KW"/>
</dbReference>
<dbReference type="InterPro" id="IPR000489">
    <property type="entry name" value="Pterin-binding_dom"/>
</dbReference>
<dbReference type="PROSITE" id="PS50972">
    <property type="entry name" value="PTERIN_BINDING"/>
    <property type="match status" value="1"/>
</dbReference>
<gene>
    <name evidence="11" type="primary">folP</name>
    <name evidence="11" type="ORF">HHL11_17085</name>
</gene>
<comment type="function">
    <text evidence="9">Catalyzes the condensation of para-aminobenzoate (pABA) with 6-hydroxymethyl-7,8-dihydropterin diphosphate (DHPt-PP) to form 7,8-dihydropteroate (H2Pte), the immediate precursor of folate derivatives.</text>
</comment>
<feature type="domain" description="Pterin-binding" evidence="10">
    <location>
        <begin position="15"/>
        <end position="267"/>
    </location>
</feature>
<dbReference type="PANTHER" id="PTHR20941:SF1">
    <property type="entry name" value="FOLIC ACID SYNTHESIS PROTEIN FOL1"/>
    <property type="match status" value="1"/>
</dbReference>
<protein>
    <recommendedName>
        <fullName evidence="4 9">Dihydropteroate synthase</fullName>
        <shortName evidence="9">DHPS</shortName>
        <ecNumber evidence="4 9">2.5.1.15</ecNumber>
    </recommendedName>
    <alternativeName>
        <fullName evidence="9">Dihydropteroate pyrophosphorylase</fullName>
    </alternativeName>
</protein>
<comment type="similarity">
    <text evidence="9">Belongs to the DHPS family.</text>
</comment>
<dbReference type="Gene3D" id="3.20.20.20">
    <property type="entry name" value="Dihydropteroate synthase-like"/>
    <property type="match status" value="1"/>
</dbReference>
<comment type="catalytic activity">
    <reaction evidence="1">
        <text>(7,8-dihydropterin-6-yl)methyl diphosphate + 4-aminobenzoate = 7,8-dihydropteroate + diphosphate</text>
        <dbReference type="Rhea" id="RHEA:19949"/>
        <dbReference type="ChEBI" id="CHEBI:17836"/>
        <dbReference type="ChEBI" id="CHEBI:17839"/>
        <dbReference type="ChEBI" id="CHEBI:33019"/>
        <dbReference type="ChEBI" id="CHEBI:72950"/>
        <dbReference type="EC" id="2.5.1.15"/>
    </reaction>
</comment>
<evidence type="ECO:0000256" key="9">
    <source>
        <dbReference type="RuleBase" id="RU361205"/>
    </source>
</evidence>
<dbReference type="RefSeq" id="WP_169419536.1">
    <property type="nucleotide sequence ID" value="NZ_JABBFX010000001.1"/>
</dbReference>
<dbReference type="InterPro" id="IPR011005">
    <property type="entry name" value="Dihydropteroate_synth-like_sf"/>
</dbReference>
<dbReference type="UniPathway" id="UPA00077">
    <property type="reaction ID" value="UER00156"/>
</dbReference>
<dbReference type="PROSITE" id="PS00793">
    <property type="entry name" value="DHPS_2"/>
    <property type="match status" value="1"/>
</dbReference>
<sequence length="284" mass="30486">MHWQTSRFAIALDTPRVMGIVNVTPNSFSDGGLHASTESALAHCEELLAAGADILDIGGESSRPGVDPVPLEEELARVLPVVREAVTLGVPVSVDTYKPEVMRAVLDLGADIINDIWALGQPGAVDAVVEHPNCGVCLMHMHGEPKTMQRTPLDGDAPPQVRAFLRARTQALRERGVAAERISWDPGIGFGKTVEQNFALLARQWELLVDGYPVLAGWSRKSSLGAITGYPVHERVVASVAAAVLAVEHGARIVRVHDVRETVAALKVWNAMQGTGTVPAERKQ</sequence>
<comment type="caution">
    <text evidence="11">The sequence shown here is derived from an EMBL/GenBank/DDBJ whole genome shotgun (WGS) entry which is preliminary data.</text>
</comment>
<dbReference type="GO" id="GO:0004156">
    <property type="term" value="F:dihydropteroate synthase activity"/>
    <property type="evidence" value="ECO:0007669"/>
    <property type="project" value="UniProtKB-EC"/>
</dbReference>
<evidence type="ECO:0000256" key="3">
    <source>
        <dbReference type="ARBA" id="ARBA00004763"/>
    </source>
</evidence>
<dbReference type="PROSITE" id="PS00792">
    <property type="entry name" value="DHPS_1"/>
    <property type="match status" value="1"/>
</dbReference>
<dbReference type="SUPFAM" id="SSF51717">
    <property type="entry name" value="Dihydropteroate synthetase-like"/>
    <property type="match status" value="1"/>
</dbReference>
<dbReference type="Pfam" id="PF00809">
    <property type="entry name" value="Pterin_bind"/>
    <property type="match status" value="1"/>
</dbReference>
<dbReference type="GO" id="GO:0046656">
    <property type="term" value="P:folic acid biosynthetic process"/>
    <property type="evidence" value="ECO:0007669"/>
    <property type="project" value="UniProtKB-KW"/>
</dbReference>
<comment type="cofactor">
    <cofactor evidence="2 9">
        <name>Mg(2+)</name>
        <dbReference type="ChEBI" id="CHEBI:18420"/>
    </cofactor>
</comment>
<keyword evidence="6 9" id="KW-0479">Metal-binding</keyword>
<evidence type="ECO:0000256" key="5">
    <source>
        <dbReference type="ARBA" id="ARBA00022679"/>
    </source>
</evidence>
<evidence type="ECO:0000313" key="11">
    <source>
        <dbReference type="EMBL" id="NML45470.1"/>
    </source>
</evidence>
<dbReference type="PANTHER" id="PTHR20941">
    <property type="entry name" value="FOLATE SYNTHESIS PROTEINS"/>
    <property type="match status" value="1"/>
</dbReference>
<dbReference type="GO" id="GO:0046654">
    <property type="term" value="P:tetrahydrofolate biosynthetic process"/>
    <property type="evidence" value="ECO:0007669"/>
    <property type="project" value="UniProtKB-UniPathway"/>
</dbReference>
<evidence type="ECO:0000313" key="12">
    <source>
        <dbReference type="Proteomes" id="UP000541185"/>
    </source>
</evidence>
<dbReference type="InterPro" id="IPR045031">
    <property type="entry name" value="DHP_synth-like"/>
</dbReference>
<evidence type="ECO:0000256" key="1">
    <source>
        <dbReference type="ARBA" id="ARBA00000012"/>
    </source>
</evidence>
<dbReference type="EC" id="2.5.1.15" evidence="4 9"/>
<keyword evidence="5 9" id="KW-0808">Transferase</keyword>
<keyword evidence="7 9" id="KW-0460">Magnesium</keyword>
<comment type="pathway">
    <text evidence="3 9">Cofactor biosynthesis; tetrahydrofolate biosynthesis; 7,8-dihydrofolate from 2-amino-4-hydroxy-6-hydroxymethyl-7,8-dihydropteridine diphosphate and 4-aminobenzoate: step 1/2.</text>
</comment>
<reference evidence="11 12" key="1">
    <citation type="submission" date="2020-04" db="EMBL/GenBank/DDBJ databases">
        <title>Ramlibacter sp. G-1-2-2 isolated from soil.</title>
        <authorList>
            <person name="Dahal R.H."/>
        </authorList>
    </citation>
    <scope>NUCLEOTIDE SEQUENCE [LARGE SCALE GENOMIC DNA]</scope>
    <source>
        <strain evidence="11 12">G-1-2-2</strain>
    </source>
</reference>
<dbReference type="CDD" id="cd00739">
    <property type="entry name" value="DHPS"/>
    <property type="match status" value="1"/>
</dbReference>
<dbReference type="Proteomes" id="UP000541185">
    <property type="component" value="Unassembled WGS sequence"/>
</dbReference>
<keyword evidence="8 9" id="KW-0289">Folate biosynthesis</keyword>
<dbReference type="NCBIfam" id="TIGR01496">
    <property type="entry name" value="DHPS"/>
    <property type="match status" value="1"/>
</dbReference>
<evidence type="ECO:0000256" key="2">
    <source>
        <dbReference type="ARBA" id="ARBA00001946"/>
    </source>
</evidence>
<dbReference type="EMBL" id="JABBFX010000001">
    <property type="protein sequence ID" value="NML45470.1"/>
    <property type="molecule type" value="Genomic_DNA"/>
</dbReference>
<dbReference type="GO" id="GO:0005829">
    <property type="term" value="C:cytosol"/>
    <property type="evidence" value="ECO:0007669"/>
    <property type="project" value="TreeGrafter"/>
</dbReference>
<keyword evidence="12" id="KW-1185">Reference proteome</keyword>
<dbReference type="AlphaFoldDB" id="A0A848H7Y1"/>
<name>A0A848H7Y1_9BURK</name>
<evidence type="ECO:0000259" key="10">
    <source>
        <dbReference type="PROSITE" id="PS50972"/>
    </source>
</evidence>
<accession>A0A848H7Y1</accession>
<dbReference type="InterPro" id="IPR006390">
    <property type="entry name" value="DHP_synth_dom"/>
</dbReference>
<evidence type="ECO:0000256" key="7">
    <source>
        <dbReference type="ARBA" id="ARBA00022842"/>
    </source>
</evidence>
<proteinExistence type="inferred from homology"/>